<name>D7CXK1_TRURR</name>
<dbReference type="HOGENOM" id="CLU_065334_0_0_0"/>
<reference evidence="3" key="1">
    <citation type="submission" date="2010-05" db="EMBL/GenBank/DDBJ databases">
        <title>The complete genome of Truepera radiovictris DSM 17093.</title>
        <authorList>
            <consortium name="US DOE Joint Genome Institute (JGI-PGF)"/>
            <person name="Lucas S."/>
            <person name="Copeland A."/>
            <person name="Lapidus A."/>
            <person name="Glavina del Rio T."/>
            <person name="Dalin E."/>
            <person name="Tice H."/>
            <person name="Bruce D."/>
            <person name="Goodwin L."/>
            <person name="Pitluck S."/>
            <person name="Kyrpides N."/>
            <person name="Mavromatis K."/>
            <person name="Ovchinnikova G."/>
            <person name="Munk A.C."/>
            <person name="Detter J.C."/>
            <person name="Han C."/>
            <person name="Tapia R."/>
            <person name="Land M."/>
            <person name="Hauser L."/>
            <person name="Markowitz V."/>
            <person name="Cheng J.-F."/>
            <person name="Hugenholtz P."/>
            <person name="Woyke T."/>
            <person name="Wu D."/>
            <person name="Tindall B."/>
            <person name="Pomrenke H.G."/>
            <person name="Brambilla E."/>
            <person name="Klenk H.-P."/>
            <person name="Eisen J.A."/>
        </authorList>
    </citation>
    <scope>NUCLEOTIDE SEQUENCE [LARGE SCALE GENOMIC DNA]</scope>
    <source>
        <strain evidence="3">DSM 17093 / CIP 108686 / LMG 22925 / RQ-24</strain>
    </source>
</reference>
<feature type="domain" description="NAD-dependent epimerase/dehydratase" evidence="1">
    <location>
        <begin position="3"/>
        <end position="216"/>
    </location>
</feature>
<dbReference type="PANTHER" id="PTHR43245">
    <property type="entry name" value="BIFUNCTIONAL POLYMYXIN RESISTANCE PROTEIN ARNA"/>
    <property type="match status" value="1"/>
</dbReference>
<dbReference type="Gene3D" id="3.40.50.720">
    <property type="entry name" value="NAD(P)-binding Rossmann-like Domain"/>
    <property type="match status" value="1"/>
</dbReference>
<organism evidence="2 3">
    <name type="scientific">Truepera radiovictrix (strain DSM 17093 / CIP 108686 / LMG 22925 / RQ-24)</name>
    <dbReference type="NCBI Taxonomy" id="649638"/>
    <lineage>
        <taxon>Bacteria</taxon>
        <taxon>Thermotogati</taxon>
        <taxon>Deinococcota</taxon>
        <taxon>Deinococci</taxon>
        <taxon>Trueperales</taxon>
        <taxon>Trueperaceae</taxon>
        <taxon>Truepera</taxon>
    </lineage>
</organism>
<sequence length="333" mass="36755">MRVLFLGGTGVISSACSQLAAERGVELYVLNRGRTARPVPEGATLLQGDVRDPASVEAALGGLGFRVFDAVVNWIAFTPEHLEADLALFRDRTRQYVFISSASAYQTPPQRLPITESTPLRNPYWRYAQGKIACEERLTQAYRDEGFPMTIVRPSHTYDRTLLPFDGGYTVLDRMRRGAKVIVHGDGTSLWTLTHHRDFALGFVGLLGNPQALGEAFHITSDEVLTWNQIVDLVARAAGTEARVVHLPSELIAAFDAEWGAGLLGDKAHSMVFDNTKIKRAVPEYRATVPFARGAEEIIAWFDADPARGRVDARMDALMDRMIGAYEGAFPHP</sequence>
<dbReference type="EMBL" id="CP002049">
    <property type="protein sequence ID" value="ADI14603.1"/>
    <property type="molecule type" value="Genomic_DNA"/>
</dbReference>
<dbReference type="OrthoDB" id="9776016at2"/>
<evidence type="ECO:0000259" key="1">
    <source>
        <dbReference type="Pfam" id="PF01370"/>
    </source>
</evidence>
<evidence type="ECO:0000313" key="2">
    <source>
        <dbReference type="EMBL" id="ADI14603.1"/>
    </source>
</evidence>
<dbReference type="SUPFAM" id="SSF51735">
    <property type="entry name" value="NAD(P)-binding Rossmann-fold domains"/>
    <property type="match status" value="1"/>
</dbReference>
<dbReference type="eggNOG" id="COG0451">
    <property type="taxonomic scope" value="Bacteria"/>
</dbReference>
<gene>
    <name evidence="2" type="ordered locus">Trad_1482</name>
</gene>
<dbReference type="Pfam" id="PF01370">
    <property type="entry name" value="Epimerase"/>
    <property type="match status" value="1"/>
</dbReference>
<dbReference type="KEGG" id="tra:Trad_1482"/>
<dbReference type="CDD" id="cd05265">
    <property type="entry name" value="SDR_a1"/>
    <property type="match status" value="1"/>
</dbReference>
<dbReference type="InterPro" id="IPR001509">
    <property type="entry name" value="Epimerase_deHydtase"/>
</dbReference>
<keyword evidence="3" id="KW-1185">Reference proteome</keyword>
<dbReference type="PROSITE" id="PS51257">
    <property type="entry name" value="PROKAR_LIPOPROTEIN"/>
    <property type="match status" value="1"/>
</dbReference>
<protein>
    <submittedName>
        <fullName evidence="2">NAD-dependent epimerase/dehydratase</fullName>
    </submittedName>
</protein>
<dbReference type="RefSeq" id="WP_013177971.1">
    <property type="nucleotide sequence ID" value="NC_014221.1"/>
</dbReference>
<dbReference type="Proteomes" id="UP000000379">
    <property type="component" value="Chromosome"/>
</dbReference>
<dbReference type="InterPro" id="IPR036291">
    <property type="entry name" value="NAD(P)-bd_dom_sf"/>
</dbReference>
<dbReference type="InterPro" id="IPR050177">
    <property type="entry name" value="Lipid_A_modif_metabolic_enz"/>
</dbReference>
<proteinExistence type="predicted"/>
<accession>D7CXK1</accession>
<dbReference type="STRING" id="649638.Trad_1482"/>
<evidence type="ECO:0000313" key="3">
    <source>
        <dbReference type="Proteomes" id="UP000000379"/>
    </source>
</evidence>
<dbReference type="AlphaFoldDB" id="D7CXK1"/>
<reference evidence="2 3" key="2">
    <citation type="journal article" date="2011" name="Stand. Genomic Sci.">
        <title>Complete genome sequence of Truepera radiovictrix type strain (RQ-24).</title>
        <authorList>
            <person name="Ivanova N."/>
            <person name="Rohde C."/>
            <person name="Munk C."/>
            <person name="Nolan M."/>
            <person name="Lucas S."/>
            <person name="Del Rio T.G."/>
            <person name="Tice H."/>
            <person name="Deshpande S."/>
            <person name="Cheng J.F."/>
            <person name="Tapia R."/>
            <person name="Han C."/>
            <person name="Goodwin L."/>
            <person name="Pitluck S."/>
            <person name="Liolios K."/>
            <person name="Mavromatis K."/>
            <person name="Mikhailova N."/>
            <person name="Pati A."/>
            <person name="Chen A."/>
            <person name="Palaniappan K."/>
            <person name="Land M."/>
            <person name="Hauser L."/>
            <person name="Chang Y.J."/>
            <person name="Jeffries C.D."/>
            <person name="Brambilla E."/>
            <person name="Rohde M."/>
            <person name="Goker M."/>
            <person name="Tindall B.J."/>
            <person name="Woyke T."/>
            <person name="Bristow J."/>
            <person name="Eisen J.A."/>
            <person name="Markowitz V."/>
            <person name="Hugenholtz P."/>
            <person name="Kyrpides N.C."/>
            <person name="Klenk H.P."/>
            <person name="Lapidus A."/>
        </authorList>
    </citation>
    <scope>NUCLEOTIDE SEQUENCE [LARGE SCALE GENOMIC DNA]</scope>
    <source>
        <strain evidence="3">DSM 17093 / CIP 108686 / LMG 22925 / RQ-24</strain>
    </source>
</reference>